<dbReference type="GO" id="GO:0008168">
    <property type="term" value="F:methyltransferase activity"/>
    <property type="evidence" value="ECO:0007669"/>
    <property type="project" value="UniProtKB-KW"/>
</dbReference>
<dbReference type="CDD" id="cd02440">
    <property type="entry name" value="AdoMet_MTases"/>
    <property type="match status" value="1"/>
</dbReference>
<comment type="caution">
    <text evidence="3">The sequence shown here is derived from an EMBL/GenBank/DDBJ whole genome shotgun (WGS) entry which is preliminary data.</text>
</comment>
<dbReference type="SUPFAM" id="SSF53335">
    <property type="entry name" value="S-adenosyl-L-methionine-dependent methyltransferases"/>
    <property type="match status" value="1"/>
</dbReference>
<evidence type="ECO:0000259" key="2">
    <source>
        <dbReference type="Pfam" id="PF13847"/>
    </source>
</evidence>
<organism evidence="3 4">
    <name type="scientific">Neorhizobium alkalisoli</name>
    <dbReference type="NCBI Taxonomy" id="528178"/>
    <lineage>
        <taxon>Bacteria</taxon>
        <taxon>Pseudomonadati</taxon>
        <taxon>Pseudomonadota</taxon>
        <taxon>Alphaproteobacteria</taxon>
        <taxon>Hyphomicrobiales</taxon>
        <taxon>Rhizobiaceae</taxon>
        <taxon>Rhizobium/Agrobacterium group</taxon>
        <taxon>Neorhizobium</taxon>
    </lineage>
</organism>
<dbReference type="Pfam" id="PF10119">
    <property type="entry name" value="MethyTransf_Reg"/>
    <property type="match status" value="1"/>
</dbReference>
<protein>
    <submittedName>
        <fullName evidence="3">SAM-dependent methyltransferase</fullName>
    </submittedName>
</protein>
<accession>A0A561R2P7</accession>
<dbReference type="Pfam" id="PF13847">
    <property type="entry name" value="Methyltransf_31"/>
    <property type="match status" value="1"/>
</dbReference>
<gene>
    <name evidence="3" type="ORF">FHW37_102510</name>
</gene>
<name>A0A561R2P7_9HYPH</name>
<dbReference type="InterPro" id="IPR025714">
    <property type="entry name" value="Methyltranfer_dom"/>
</dbReference>
<dbReference type="GO" id="GO:0032259">
    <property type="term" value="P:methylation"/>
    <property type="evidence" value="ECO:0007669"/>
    <property type="project" value="UniProtKB-KW"/>
</dbReference>
<evidence type="ECO:0000313" key="3">
    <source>
        <dbReference type="EMBL" id="TWF56871.1"/>
    </source>
</evidence>
<evidence type="ECO:0000259" key="1">
    <source>
        <dbReference type="Pfam" id="PF10119"/>
    </source>
</evidence>
<keyword evidence="3" id="KW-0808">Transferase</keyword>
<dbReference type="EMBL" id="VIWP01000002">
    <property type="protein sequence ID" value="TWF56871.1"/>
    <property type="molecule type" value="Genomic_DNA"/>
</dbReference>
<feature type="domain" description="Methyltransferase regulatory" evidence="1">
    <location>
        <begin position="234"/>
        <end position="316"/>
    </location>
</feature>
<dbReference type="InterPro" id="IPR029063">
    <property type="entry name" value="SAM-dependent_MTases_sf"/>
</dbReference>
<dbReference type="RefSeq" id="WP_246690704.1">
    <property type="nucleotide sequence ID" value="NZ_VIWP01000002.1"/>
</dbReference>
<dbReference type="InterPro" id="IPR018773">
    <property type="entry name" value="MeTrfase_reg_dom_prd"/>
</dbReference>
<evidence type="ECO:0000313" key="4">
    <source>
        <dbReference type="Proteomes" id="UP000320653"/>
    </source>
</evidence>
<keyword evidence="4" id="KW-1185">Reference proteome</keyword>
<keyword evidence="3" id="KW-0489">Methyltransferase</keyword>
<feature type="domain" description="Methyltransferase" evidence="2">
    <location>
        <begin position="58"/>
        <end position="167"/>
    </location>
</feature>
<reference evidence="3 4" key="1">
    <citation type="submission" date="2019-06" db="EMBL/GenBank/DDBJ databases">
        <title>Sorghum-associated microbial communities from plants grown in Nebraska, USA.</title>
        <authorList>
            <person name="Schachtman D."/>
        </authorList>
    </citation>
    <scope>NUCLEOTIDE SEQUENCE [LARGE SCALE GENOMIC DNA]</scope>
    <source>
        <strain evidence="3 4">1225</strain>
    </source>
</reference>
<sequence length="528" mass="58471">MPDLIGVSLKAIVLDHWTSGYVDGLDYTHGFYRVLTPAIISMAALSRGCRFDAPLETLKYCELGCGQGFSVNLLAAANPGIEFYANDFNPAHIAGARGLARQAGLTNTHFFEHSFADFTEEKSLPEEGFDIIALHGIYSWISAEARAQVVDFIGRRLKPGGFVYISYNTLPGWAPIMPLRRFLVDQAARVSGPITSRIDEALKAAQSLVDVDPAYFRLNGPAASRLESMMPLSRNYLAHEYFNRDWTPFYFEDVARELSAAKLSHVGSANLFDQIDDLALTGPQQAFLAAETDPVRREALRDFVLNEQFRTDIFAKGQLPHSFRSGVGVWLNTRFALSVQRDEVSMTVKGRGGTRELHAHIYEPVLDAFAKGPMTVRQLLAQPGISGISWEHLSLALKVLVGTRNLEPCLPEEGEEERLKICQAFNRAVCRRAEESDALQFLASPVTGGGIEFGRVEQLILLAISEGQKDPAEWPRFVWSVLAPQGHRLFKDGKLLQSPEENLAEIAARAEKFRTSKLSICASLKIGL</sequence>
<dbReference type="AlphaFoldDB" id="A0A561R2P7"/>
<proteinExistence type="predicted"/>
<dbReference type="Gene3D" id="3.40.50.150">
    <property type="entry name" value="Vaccinia Virus protein VP39"/>
    <property type="match status" value="1"/>
</dbReference>
<dbReference type="Proteomes" id="UP000320653">
    <property type="component" value="Unassembled WGS sequence"/>
</dbReference>